<keyword evidence="1" id="KW-0812">Transmembrane</keyword>
<proteinExistence type="predicted"/>
<keyword evidence="1" id="KW-0472">Membrane</keyword>
<keyword evidence="1" id="KW-1133">Transmembrane helix</keyword>
<feature type="transmembrane region" description="Helical" evidence="1">
    <location>
        <begin position="22"/>
        <end position="46"/>
    </location>
</feature>
<gene>
    <name evidence="2" type="ORF">R6Y96_07980</name>
</gene>
<dbReference type="GeneID" id="85733087"/>
<evidence type="ECO:0000256" key="1">
    <source>
        <dbReference type="SAM" id="Phobius"/>
    </source>
</evidence>
<dbReference type="Proteomes" id="UP001305652">
    <property type="component" value="Chromosome"/>
</dbReference>
<evidence type="ECO:0000313" key="3">
    <source>
        <dbReference type="Proteomes" id="UP001305652"/>
    </source>
</evidence>
<evidence type="ECO:0000313" key="2">
    <source>
        <dbReference type="EMBL" id="WOX57236.1"/>
    </source>
</evidence>
<dbReference type="RefSeq" id="WP_318620760.1">
    <property type="nucleotide sequence ID" value="NZ_CP137642.1"/>
</dbReference>
<protein>
    <submittedName>
        <fullName evidence="2">Uncharacterized protein</fullName>
    </submittedName>
</protein>
<dbReference type="AlphaFoldDB" id="A0AAX4FTI1"/>
<dbReference type="EMBL" id="CP137642">
    <property type="protein sequence ID" value="WOX57236.1"/>
    <property type="molecule type" value="Genomic_DNA"/>
</dbReference>
<sequence>MDEGVSGEPAEHRFSRGMSARYTGIMLLMAALAVLAASAGCLATAIGEVTYDGEALQVAVENSGEPVENAVLQVKIMEVDLFEQQKVFSQARHINLDSGENNYSIEVDLQPGTYRAFLNIFIGDERGASVIRDLEVAV</sequence>
<reference evidence="2 3" key="1">
    <citation type="submission" date="2023-10" db="EMBL/GenBank/DDBJ databases">
        <title>The complete genome sequence of Methanoculleus receptaculi DSM 18860.</title>
        <authorList>
            <person name="Lai S.-J."/>
            <person name="You Y.-T."/>
            <person name="Chen S.-C."/>
        </authorList>
    </citation>
    <scope>NUCLEOTIDE SEQUENCE [LARGE SCALE GENOMIC DNA]</scope>
    <source>
        <strain evidence="2 3">DSM 18860</strain>
    </source>
</reference>
<keyword evidence="3" id="KW-1185">Reference proteome</keyword>
<dbReference type="KEGG" id="mrc:R6Y96_07980"/>
<organism evidence="2 3">
    <name type="scientific">Methanoculleus receptaculi</name>
    <dbReference type="NCBI Taxonomy" id="394967"/>
    <lineage>
        <taxon>Archaea</taxon>
        <taxon>Methanobacteriati</taxon>
        <taxon>Methanobacteriota</taxon>
        <taxon>Stenosarchaea group</taxon>
        <taxon>Methanomicrobia</taxon>
        <taxon>Methanomicrobiales</taxon>
        <taxon>Methanomicrobiaceae</taxon>
        <taxon>Methanoculleus</taxon>
    </lineage>
</organism>
<name>A0AAX4FTI1_9EURY</name>
<accession>A0AAX4FTI1</accession>